<proteinExistence type="predicted"/>
<name>A0AAD6UWG2_9AGAR</name>
<dbReference type="EMBL" id="JARJCW010000083">
    <property type="protein sequence ID" value="KAJ7196534.1"/>
    <property type="molecule type" value="Genomic_DNA"/>
</dbReference>
<accession>A0AAD6UWG2</accession>
<evidence type="ECO:0000313" key="1">
    <source>
        <dbReference type="EMBL" id="KAJ7196534.1"/>
    </source>
</evidence>
<gene>
    <name evidence="1" type="ORF">GGX14DRAFT_672848</name>
</gene>
<sequence length="234" mass="26364">MPSQLAGLTVAPQCAHLTQAPLTRGLPRTFRDRKKGNRDWSRNFASAMLPNRSKLLELTGHAVRVGGRADERPEWHLCQEKINDEPKKGAPSATGLEPIWYAYGHVQDVHSIWDSESEKKQKQGQKIYHAPFGATRAFQIEAFHFEPARDRESHRWSDQSRVTPRHSRRLLNVCSPRTYRECHALPSTDAPLKAAALMPSPRNSTFVGPPHFGANDEFSSSYLKTPVNLFTGTT</sequence>
<dbReference type="Proteomes" id="UP001219525">
    <property type="component" value="Unassembled WGS sequence"/>
</dbReference>
<dbReference type="AlphaFoldDB" id="A0AAD6UWG2"/>
<reference evidence="1" key="1">
    <citation type="submission" date="2023-03" db="EMBL/GenBank/DDBJ databases">
        <title>Massive genome expansion in bonnet fungi (Mycena s.s.) driven by repeated elements and novel gene families across ecological guilds.</title>
        <authorList>
            <consortium name="Lawrence Berkeley National Laboratory"/>
            <person name="Harder C.B."/>
            <person name="Miyauchi S."/>
            <person name="Viragh M."/>
            <person name="Kuo A."/>
            <person name="Thoen E."/>
            <person name="Andreopoulos B."/>
            <person name="Lu D."/>
            <person name="Skrede I."/>
            <person name="Drula E."/>
            <person name="Henrissat B."/>
            <person name="Morin E."/>
            <person name="Kohler A."/>
            <person name="Barry K."/>
            <person name="LaButti K."/>
            <person name="Morin E."/>
            <person name="Salamov A."/>
            <person name="Lipzen A."/>
            <person name="Mereny Z."/>
            <person name="Hegedus B."/>
            <person name="Baldrian P."/>
            <person name="Stursova M."/>
            <person name="Weitz H."/>
            <person name="Taylor A."/>
            <person name="Grigoriev I.V."/>
            <person name="Nagy L.G."/>
            <person name="Martin F."/>
            <person name="Kauserud H."/>
        </authorList>
    </citation>
    <scope>NUCLEOTIDE SEQUENCE</scope>
    <source>
        <strain evidence="1">9144</strain>
    </source>
</reference>
<keyword evidence="2" id="KW-1185">Reference proteome</keyword>
<organism evidence="1 2">
    <name type="scientific">Mycena pura</name>
    <dbReference type="NCBI Taxonomy" id="153505"/>
    <lineage>
        <taxon>Eukaryota</taxon>
        <taxon>Fungi</taxon>
        <taxon>Dikarya</taxon>
        <taxon>Basidiomycota</taxon>
        <taxon>Agaricomycotina</taxon>
        <taxon>Agaricomycetes</taxon>
        <taxon>Agaricomycetidae</taxon>
        <taxon>Agaricales</taxon>
        <taxon>Marasmiineae</taxon>
        <taxon>Mycenaceae</taxon>
        <taxon>Mycena</taxon>
    </lineage>
</organism>
<evidence type="ECO:0000313" key="2">
    <source>
        <dbReference type="Proteomes" id="UP001219525"/>
    </source>
</evidence>
<comment type="caution">
    <text evidence="1">The sequence shown here is derived from an EMBL/GenBank/DDBJ whole genome shotgun (WGS) entry which is preliminary data.</text>
</comment>
<protein>
    <submittedName>
        <fullName evidence="1">Uncharacterized protein</fullName>
    </submittedName>
</protein>